<organism evidence="3">
    <name type="scientific">Chrysotila carterae</name>
    <name type="common">Marine alga</name>
    <name type="synonym">Syracosphaera carterae</name>
    <dbReference type="NCBI Taxonomy" id="13221"/>
    <lineage>
        <taxon>Eukaryota</taxon>
        <taxon>Haptista</taxon>
        <taxon>Haptophyta</taxon>
        <taxon>Prymnesiophyceae</taxon>
        <taxon>Isochrysidales</taxon>
        <taxon>Isochrysidaceae</taxon>
        <taxon>Chrysotila</taxon>
    </lineage>
</organism>
<sequence>MAASSTSGSVVGPENSSLSRSPKASAGCKRCCCSRRGPLITAIILTAFSLLWSALACLGIASSKNLVKSFSWSYHDGALDEAGADEPIDSDLYSFDRFMNIWGVCFDDNTGTFGETCSSWDSSIFSSDVICRLNGDREDEGESWFVRCACNARDNATTMTALVLLGGAFCFLFFLTLVARMLRDGLKLKLACCAFGLLASIWSLSATIIWADQMNPGNIRVQTYTREIKETTYNLGPGWVFELLATLQLILTLFIAAFVPATNIAPASVLAVRTDAHPPKTAS</sequence>
<keyword evidence="2" id="KW-0812">Transmembrane</keyword>
<feature type="transmembrane region" description="Helical" evidence="2">
    <location>
        <begin position="159"/>
        <end position="178"/>
    </location>
</feature>
<evidence type="ECO:0000256" key="1">
    <source>
        <dbReference type="SAM" id="MobiDB-lite"/>
    </source>
</evidence>
<dbReference type="AlphaFoldDB" id="A0A7S4FAR2"/>
<accession>A0A7S4FAR2</accession>
<dbReference type="GO" id="GO:0005886">
    <property type="term" value="C:plasma membrane"/>
    <property type="evidence" value="ECO:0007669"/>
    <property type="project" value="InterPro"/>
</dbReference>
<gene>
    <name evidence="3" type="ORF">PCAR00345_LOCUS37192</name>
</gene>
<evidence type="ECO:0008006" key="4">
    <source>
        <dbReference type="Google" id="ProtNLM"/>
    </source>
</evidence>
<protein>
    <recommendedName>
        <fullName evidence="4">Claudin</fullName>
    </recommendedName>
</protein>
<feature type="transmembrane region" description="Helical" evidence="2">
    <location>
        <begin position="190"/>
        <end position="211"/>
    </location>
</feature>
<proteinExistence type="predicted"/>
<evidence type="ECO:0000313" key="3">
    <source>
        <dbReference type="EMBL" id="CAE0784485.1"/>
    </source>
</evidence>
<dbReference type="EMBL" id="HBIZ01059412">
    <property type="protein sequence ID" value="CAE0784485.1"/>
    <property type="molecule type" value="Transcribed_RNA"/>
</dbReference>
<keyword evidence="2" id="KW-1133">Transmembrane helix</keyword>
<keyword evidence="2" id="KW-0472">Membrane</keyword>
<feature type="compositionally biased region" description="Polar residues" evidence="1">
    <location>
        <begin position="1"/>
        <end position="22"/>
    </location>
</feature>
<name>A0A7S4FAR2_CHRCT</name>
<evidence type="ECO:0000256" key="2">
    <source>
        <dbReference type="SAM" id="Phobius"/>
    </source>
</evidence>
<feature type="transmembrane region" description="Helical" evidence="2">
    <location>
        <begin position="39"/>
        <end position="61"/>
    </location>
</feature>
<feature type="region of interest" description="Disordered" evidence="1">
    <location>
        <begin position="1"/>
        <end position="26"/>
    </location>
</feature>
<reference evidence="3" key="1">
    <citation type="submission" date="2021-01" db="EMBL/GenBank/DDBJ databases">
        <authorList>
            <person name="Corre E."/>
            <person name="Pelletier E."/>
            <person name="Niang G."/>
            <person name="Scheremetjew M."/>
            <person name="Finn R."/>
            <person name="Kale V."/>
            <person name="Holt S."/>
            <person name="Cochrane G."/>
            <person name="Meng A."/>
            <person name="Brown T."/>
            <person name="Cohen L."/>
        </authorList>
    </citation>
    <scope>NUCLEOTIDE SEQUENCE</scope>
    <source>
        <strain evidence="3">CCMP645</strain>
    </source>
</reference>